<proteinExistence type="predicted"/>
<dbReference type="Proteomes" id="UP001291309">
    <property type="component" value="Unassembled WGS sequence"/>
</dbReference>
<evidence type="ECO:0000259" key="3">
    <source>
        <dbReference type="PROSITE" id="PS50110"/>
    </source>
</evidence>
<keyword evidence="1 2" id="KW-0597">Phosphoprotein</keyword>
<protein>
    <submittedName>
        <fullName evidence="4">Response regulator</fullName>
    </submittedName>
</protein>
<reference evidence="4 5" key="1">
    <citation type="submission" date="2023-12" db="EMBL/GenBank/DDBJ databases">
        <title>the genome sequence of Hyalangium sp. s54d21.</title>
        <authorList>
            <person name="Zhang X."/>
        </authorList>
    </citation>
    <scope>NUCLEOTIDE SEQUENCE [LARGE SCALE GENOMIC DNA]</scope>
    <source>
        <strain evidence="5">s54d21</strain>
    </source>
</reference>
<dbReference type="InterPro" id="IPR050595">
    <property type="entry name" value="Bact_response_regulator"/>
</dbReference>
<keyword evidence="5" id="KW-1185">Reference proteome</keyword>
<dbReference type="SUPFAM" id="SSF52172">
    <property type="entry name" value="CheY-like"/>
    <property type="match status" value="1"/>
</dbReference>
<evidence type="ECO:0000256" key="1">
    <source>
        <dbReference type="ARBA" id="ARBA00022553"/>
    </source>
</evidence>
<sequence>MDDSSTIRAAVKFILGGQELELLMAEDGRQGVDTATRELPDLILMDVEMPHLDGFSACRQLRQQESTRHIPIILITSRGAQVDVARGYESGCTLYLTKPFDEERLRGVVKRFLSRSGAGQREAAHGTTG</sequence>
<comment type="caution">
    <text evidence="4">The sequence shown here is derived from an EMBL/GenBank/DDBJ whole genome shotgun (WGS) entry which is preliminary data.</text>
</comment>
<dbReference type="InterPro" id="IPR011006">
    <property type="entry name" value="CheY-like_superfamily"/>
</dbReference>
<accession>A0ABU5GWJ0</accession>
<dbReference type="InterPro" id="IPR001789">
    <property type="entry name" value="Sig_transdc_resp-reg_receiver"/>
</dbReference>
<feature type="modified residue" description="4-aspartylphosphate" evidence="2">
    <location>
        <position position="46"/>
    </location>
</feature>
<organism evidence="4 5">
    <name type="scientific">Hyalangium rubrum</name>
    <dbReference type="NCBI Taxonomy" id="3103134"/>
    <lineage>
        <taxon>Bacteria</taxon>
        <taxon>Pseudomonadati</taxon>
        <taxon>Myxococcota</taxon>
        <taxon>Myxococcia</taxon>
        <taxon>Myxococcales</taxon>
        <taxon>Cystobacterineae</taxon>
        <taxon>Archangiaceae</taxon>
        <taxon>Hyalangium</taxon>
    </lineage>
</organism>
<dbReference type="PANTHER" id="PTHR44591:SF3">
    <property type="entry name" value="RESPONSE REGULATORY DOMAIN-CONTAINING PROTEIN"/>
    <property type="match status" value="1"/>
</dbReference>
<dbReference type="Gene3D" id="3.40.50.2300">
    <property type="match status" value="1"/>
</dbReference>
<gene>
    <name evidence="4" type="ORF">SYV04_03670</name>
</gene>
<evidence type="ECO:0000313" key="5">
    <source>
        <dbReference type="Proteomes" id="UP001291309"/>
    </source>
</evidence>
<dbReference type="Pfam" id="PF00072">
    <property type="entry name" value="Response_reg"/>
    <property type="match status" value="1"/>
</dbReference>
<name>A0ABU5GWJ0_9BACT</name>
<evidence type="ECO:0000313" key="4">
    <source>
        <dbReference type="EMBL" id="MDY7225461.1"/>
    </source>
</evidence>
<dbReference type="RefSeq" id="WP_321544171.1">
    <property type="nucleotide sequence ID" value="NZ_JAXIVS010000001.1"/>
</dbReference>
<dbReference type="SMART" id="SM00448">
    <property type="entry name" value="REC"/>
    <property type="match status" value="1"/>
</dbReference>
<evidence type="ECO:0000256" key="2">
    <source>
        <dbReference type="PROSITE-ProRule" id="PRU00169"/>
    </source>
</evidence>
<dbReference type="PROSITE" id="PS50110">
    <property type="entry name" value="RESPONSE_REGULATORY"/>
    <property type="match status" value="1"/>
</dbReference>
<dbReference type="EMBL" id="JAXIVS010000001">
    <property type="protein sequence ID" value="MDY7225461.1"/>
    <property type="molecule type" value="Genomic_DNA"/>
</dbReference>
<dbReference type="PANTHER" id="PTHR44591">
    <property type="entry name" value="STRESS RESPONSE REGULATOR PROTEIN 1"/>
    <property type="match status" value="1"/>
</dbReference>
<feature type="domain" description="Response regulatory" evidence="3">
    <location>
        <begin position="1"/>
        <end position="113"/>
    </location>
</feature>